<dbReference type="PANTHER" id="PTHR30482:SF17">
    <property type="entry name" value="ABC TRANSPORTER ATP-BINDING PROTEIN"/>
    <property type="match status" value="1"/>
</dbReference>
<sequence>MSERLLPMPGADRHLIGGACALLVLLVLAPVVAPALVVDKLTQLGIYVLLAFMWNLLAGYAGLVSVGQQAFVGLGGYAMVRLVEAGVGPFPALVLAPVLVAGVAWLLAWFVLRLKIGEFAIAMWVIAEVFRQVVMFDPLVQGETGTSLIALNAFDPEVRRTVIYLLTLAAATGALVGSYLLLRGRLGAEAQAIRDDEEAAAAVGVSTFRVKRLIFVVAAAGCALAGTLWLASAITFQPRTGFGIQWTVFMLFMVLTGGLGTFAGPLVGAVLLMALQELFGDIGAWYLFGVGALAIGFALFLPGGLVGALSRRQGREPLTMRRLLADTRR</sequence>
<comment type="caution">
    <text evidence="7">The sequence shown here is derived from an EMBL/GenBank/DDBJ whole genome shotgun (WGS) entry which is preliminary data.</text>
</comment>
<gene>
    <name evidence="7" type="ORF">OKW52_22440</name>
</gene>
<keyword evidence="2" id="KW-1003">Cell membrane</keyword>
<keyword evidence="4 6" id="KW-1133">Transmembrane helix</keyword>
<dbReference type="EMBL" id="JAPDFL010000002">
    <property type="protein sequence ID" value="MCW1934933.1"/>
    <property type="molecule type" value="Genomic_DNA"/>
</dbReference>
<proteinExistence type="predicted"/>
<evidence type="ECO:0000256" key="1">
    <source>
        <dbReference type="ARBA" id="ARBA00004651"/>
    </source>
</evidence>
<organism evidence="7 8">
    <name type="scientific">Pararhodobacter zhoushanensis</name>
    <dbReference type="NCBI Taxonomy" id="2479545"/>
    <lineage>
        <taxon>Bacteria</taxon>
        <taxon>Pseudomonadati</taxon>
        <taxon>Pseudomonadota</taxon>
        <taxon>Alphaproteobacteria</taxon>
        <taxon>Rhodobacterales</taxon>
        <taxon>Paracoccaceae</taxon>
        <taxon>Pararhodobacter</taxon>
    </lineage>
</organism>
<feature type="transmembrane region" description="Helical" evidence="6">
    <location>
        <begin position="213"/>
        <end position="236"/>
    </location>
</feature>
<evidence type="ECO:0000313" key="8">
    <source>
        <dbReference type="Proteomes" id="UP001208938"/>
    </source>
</evidence>
<protein>
    <submittedName>
        <fullName evidence="7">Branched-chain amino acid ABC transporter permease</fullName>
    </submittedName>
</protein>
<keyword evidence="8" id="KW-1185">Reference proteome</keyword>
<feature type="transmembrane region" description="Helical" evidence="6">
    <location>
        <begin position="90"/>
        <end position="112"/>
    </location>
</feature>
<comment type="subcellular location">
    <subcellularLocation>
        <location evidence="1">Cell membrane</location>
        <topology evidence="1">Multi-pass membrane protein</topology>
    </subcellularLocation>
</comment>
<evidence type="ECO:0000256" key="4">
    <source>
        <dbReference type="ARBA" id="ARBA00022989"/>
    </source>
</evidence>
<keyword evidence="3 6" id="KW-0812">Transmembrane</keyword>
<evidence type="ECO:0000256" key="2">
    <source>
        <dbReference type="ARBA" id="ARBA00022475"/>
    </source>
</evidence>
<dbReference type="Pfam" id="PF02653">
    <property type="entry name" value="BPD_transp_2"/>
    <property type="match status" value="1"/>
</dbReference>
<feature type="transmembrane region" description="Helical" evidence="6">
    <location>
        <begin position="248"/>
        <end position="273"/>
    </location>
</feature>
<feature type="transmembrane region" description="Helical" evidence="6">
    <location>
        <begin position="285"/>
        <end position="310"/>
    </location>
</feature>
<evidence type="ECO:0000256" key="5">
    <source>
        <dbReference type="ARBA" id="ARBA00023136"/>
    </source>
</evidence>
<dbReference type="PANTHER" id="PTHR30482">
    <property type="entry name" value="HIGH-AFFINITY BRANCHED-CHAIN AMINO ACID TRANSPORT SYSTEM PERMEASE"/>
    <property type="match status" value="1"/>
</dbReference>
<evidence type="ECO:0000313" key="7">
    <source>
        <dbReference type="EMBL" id="MCW1934933.1"/>
    </source>
</evidence>
<dbReference type="RefSeq" id="WP_264507818.1">
    <property type="nucleotide sequence ID" value="NZ_JAPDFL010000002.1"/>
</dbReference>
<reference evidence="7 8" key="1">
    <citation type="submission" date="2022-10" db="EMBL/GenBank/DDBJ databases">
        <title>Pararhodobacter sp. nov., isolated from marine algae.</title>
        <authorList>
            <person name="Choi B.J."/>
            <person name="Kim J.M."/>
            <person name="Lee J.K."/>
            <person name="Choi D.G."/>
            <person name="Jeon C.O."/>
        </authorList>
    </citation>
    <scope>NUCLEOTIDE SEQUENCE [LARGE SCALE GENOMIC DNA]</scope>
    <source>
        <strain evidence="7 8">ZQ420</strain>
    </source>
</reference>
<dbReference type="Proteomes" id="UP001208938">
    <property type="component" value="Unassembled WGS sequence"/>
</dbReference>
<evidence type="ECO:0000256" key="3">
    <source>
        <dbReference type="ARBA" id="ARBA00022692"/>
    </source>
</evidence>
<dbReference type="InterPro" id="IPR001851">
    <property type="entry name" value="ABC_transp_permease"/>
</dbReference>
<dbReference type="InterPro" id="IPR043428">
    <property type="entry name" value="LivM-like"/>
</dbReference>
<evidence type="ECO:0000256" key="6">
    <source>
        <dbReference type="SAM" id="Phobius"/>
    </source>
</evidence>
<feature type="transmembrane region" description="Helical" evidence="6">
    <location>
        <begin position="44"/>
        <end position="70"/>
    </location>
</feature>
<keyword evidence="5 6" id="KW-0472">Membrane</keyword>
<dbReference type="CDD" id="cd06581">
    <property type="entry name" value="TM_PBP1_LivM_like"/>
    <property type="match status" value="1"/>
</dbReference>
<name>A0ABT3H5D8_9RHOB</name>
<accession>A0ABT3H5D8</accession>
<feature type="transmembrane region" description="Helical" evidence="6">
    <location>
        <begin position="162"/>
        <end position="182"/>
    </location>
</feature>
<feature type="transmembrane region" description="Helical" evidence="6">
    <location>
        <begin position="15"/>
        <end position="37"/>
    </location>
</feature>